<evidence type="ECO:0000256" key="4">
    <source>
        <dbReference type="ARBA" id="ARBA00022692"/>
    </source>
</evidence>
<feature type="transmembrane region" description="Helical" evidence="8">
    <location>
        <begin position="252"/>
        <end position="276"/>
    </location>
</feature>
<keyword evidence="8" id="KW-0406">Ion transport</keyword>
<dbReference type="Gene3D" id="1.20.1250.20">
    <property type="entry name" value="MFS general substrate transporter like domains"/>
    <property type="match status" value="2"/>
</dbReference>
<dbReference type="Proteomes" id="UP000515159">
    <property type="component" value="Chromosome 6"/>
</dbReference>
<dbReference type="PANTHER" id="PTHR11388:SF87">
    <property type="entry name" value="SOLUTE CARRIER ORGANIC ANION TRANSPORTER FAMILY MEMBER 2B1"/>
    <property type="match status" value="1"/>
</dbReference>
<evidence type="ECO:0000256" key="6">
    <source>
        <dbReference type="ARBA" id="ARBA00023136"/>
    </source>
</evidence>
<reference evidence="12 13" key="1">
    <citation type="submission" date="2025-04" db="UniProtKB">
        <authorList>
            <consortium name="RefSeq"/>
        </authorList>
    </citation>
    <scope>IDENTIFICATION</scope>
</reference>
<evidence type="ECO:0000313" key="11">
    <source>
        <dbReference type="Proteomes" id="UP000515159"/>
    </source>
</evidence>
<dbReference type="GeneID" id="117361868"/>
<feature type="transmembrane region" description="Helical" evidence="8">
    <location>
        <begin position="28"/>
        <end position="53"/>
    </location>
</feature>
<feature type="transmembrane region" description="Helical" evidence="8">
    <location>
        <begin position="204"/>
        <end position="232"/>
    </location>
</feature>
<proteinExistence type="inferred from homology"/>
<dbReference type="GO" id="GO:0015125">
    <property type="term" value="F:bile acid transmembrane transporter activity"/>
    <property type="evidence" value="ECO:0007669"/>
    <property type="project" value="TreeGrafter"/>
</dbReference>
<feature type="transmembrane region" description="Helical" evidence="8">
    <location>
        <begin position="510"/>
        <end position="531"/>
    </location>
</feature>
<comment type="similarity">
    <text evidence="2 8">Belongs to the organo anion transporter (TC 2.A.60) family.</text>
</comment>
<dbReference type="AlphaFoldDB" id="A0A6P8R0H2"/>
<keyword evidence="4 8" id="KW-0812">Transmembrane</keyword>
<accession>A0A6P8R0H2</accession>
<dbReference type="KEGG" id="gsh:117361868"/>
<sequence length="804" mass="89710">MDRLHQRLRTSSITSDWLYNKRRKWTSIFLNIKFFVVCHAFLQLAQLLVSGYLKGSISTLEKRFGLSSQMSGLIVSSNEIGNTSLIVFMSYFGSRVHRPRFIGCGALLVCLAGLIMALPHFVVGQYDYDKSYSSKSSNKTDICQLTETSKFPDEVCNKSAMKGIQTVHAFLFIGQILLGIGGVPIQPFGISYIDDFAAKNNSPLYLGILFAVTVLGPGIAFMLGSVMLRYYVDFDRMKSEDILLKPSDPQWVGAWWMGFLVASSLVLIASIPYFFFPKKMVKEPQEQRRLILVAALGKCLGIPERKGSELKVSPKKRTQGLEASYFLPPHTIEDQVADAEDSSSVPELPPEKKLLGSKLSTSNLSSTQTLPLLPSAEMKEFPGAVFRQKSKIALRVKEGKTSKVSQSEFKRKEDTEDLSLAEFIKTFPKVLLRIVRQPVCVLIILGQLSMAGMVTGIATFMAKFLERQFSLTASVANLIIGAVNIPGAMIGIVTGGILMRKFQMTLKEAAALCTLGLFMCIILSFPLLFLGCSTQDFRSPNITYKNKRTEKYDLSACYKNCNCPKMAYNPICGSDGFEYMSPCYAGCKAFSIKPAERKVQNYTQCSCIKNVDQTEGFAKPGVCDSQCYHSHLLPFVALSLLTGILACTSHTPSFIIILRTVQSEDKSVAVGLQLMILRALGWLPGPVIYGTIIDSTCLVWKKKCEEKKSCLYYDNDLFRFRYIGLQVVYQIIAFVCYLGVYLIFRQQKKKEAPTLDEENDSSMEKADSKRESSNAHKAEPTQDSNTQRKDSKTLLKDSKTQFKD</sequence>
<feature type="transmembrane region" description="Helical" evidence="8">
    <location>
        <begin position="439"/>
        <end position="462"/>
    </location>
</feature>
<dbReference type="InterPro" id="IPR036058">
    <property type="entry name" value="Kazal_dom_sf"/>
</dbReference>
<dbReference type="InterPro" id="IPR036259">
    <property type="entry name" value="MFS_trans_sf"/>
</dbReference>
<protein>
    <recommendedName>
        <fullName evidence="8">Solute carrier organic anion transporter family member</fullName>
    </recommendedName>
</protein>
<keyword evidence="8" id="KW-0813">Transport</keyword>
<dbReference type="CTD" id="11309"/>
<dbReference type="NCBIfam" id="TIGR00805">
    <property type="entry name" value="oat"/>
    <property type="match status" value="1"/>
</dbReference>
<feature type="transmembrane region" description="Helical" evidence="8">
    <location>
        <begin position="670"/>
        <end position="692"/>
    </location>
</feature>
<keyword evidence="3" id="KW-1003">Cell membrane</keyword>
<evidence type="ECO:0000256" key="1">
    <source>
        <dbReference type="ARBA" id="ARBA00004651"/>
    </source>
</evidence>
<organism evidence="11 13">
    <name type="scientific">Geotrypetes seraphini</name>
    <name type="common">Gaboon caecilian</name>
    <name type="synonym">Caecilia seraphini</name>
    <dbReference type="NCBI Taxonomy" id="260995"/>
    <lineage>
        <taxon>Eukaryota</taxon>
        <taxon>Metazoa</taxon>
        <taxon>Chordata</taxon>
        <taxon>Craniata</taxon>
        <taxon>Vertebrata</taxon>
        <taxon>Euteleostomi</taxon>
        <taxon>Amphibia</taxon>
        <taxon>Gymnophiona</taxon>
        <taxon>Geotrypetes</taxon>
    </lineage>
</organism>
<keyword evidence="5 8" id="KW-1133">Transmembrane helix</keyword>
<dbReference type="GO" id="GO:0016324">
    <property type="term" value="C:apical plasma membrane"/>
    <property type="evidence" value="ECO:0007669"/>
    <property type="project" value="TreeGrafter"/>
</dbReference>
<evidence type="ECO:0000256" key="9">
    <source>
        <dbReference type="SAM" id="MobiDB-lite"/>
    </source>
</evidence>
<feature type="domain" description="Kazal-like" evidence="10">
    <location>
        <begin position="551"/>
        <end position="606"/>
    </location>
</feature>
<feature type="transmembrane region" description="Helical" evidence="8">
    <location>
        <begin position="73"/>
        <end position="94"/>
    </location>
</feature>
<feature type="compositionally biased region" description="Basic and acidic residues" evidence="9">
    <location>
        <begin position="762"/>
        <end position="804"/>
    </location>
</feature>
<keyword evidence="11" id="KW-1185">Reference proteome</keyword>
<feature type="region of interest" description="Disordered" evidence="9">
    <location>
        <begin position="752"/>
        <end position="804"/>
    </location>
</feature>
<feature type="transmembrane region" description="Helical" evidence="8">
    <location>
        <begin position="169"/>
        <end position="192"/>
    </location>
</feature>
<name>A0A6P8R0H2_GEOSA</name>
<feature type="transmembrane region" description="Helical" evidence="8">
    <location>
        <begin position="722"/>
        <end position="744"/>
    </location>
</feature>
<evidence type="ECO:0000313" key="12">
    <source>
        <dbReference type="RefSeq" id="XP_033803278.1"/>
    </source>
</evidence>
<evidence type="ECO:0000256" key="7">
    <source>
        <dbReference type="ARBA" id="ARBA00023157"/>
    </source>
</evidence>
<feature type="transmembrane region" description="Helical" evidence="8">
    <location>
        <begin position="101"/>
        <end position="122"/>
    </location>
</feature>
<keyword evidence="6 8" id="KW-0472">Membrane</keyword>
<dbReference type="PROSITE" id="PS51465">
    <property type="entry name" value="KAZAL_2"/>
    <property type="match status" value="1"/>
</dbReference>
<evidence type="ECO:0000256" key="2">
    <source>
        <dbReference type="ARBA" id="ARBA00009657"/>
    </source>
</evidence>
<keyword evidence="7" id="KW-1015">Disulfide bond</keyword>
<evidence type="ECO:0000256" key="3">
    <source>
        <dbReference type="ARBA" id="ARBA00022475"/>
    </source>
</evidence>
<dbReference type="Gene3D" id="3.30.60.30">
    <property type="match status" value="1"/>
</dbReference>
<dbReference type="GO" id="GO:0016323">
    <property type="term" value="C:basolateral plasma membrane"/>
    <property type="evidence" value="ECO:0007669"/>
    <property type="project" value="TreeGrafter"/>
</dbReference>
<dbReference type="PANTHER" id="PTHR11388">
    <property type="entry name" value="ORGANIC ANION TRANSPORTER"/>
    <property type="match status" value="1"/>
</dbReference>
<evidence type="ECO:0000313" key="13">
    <source>
        <dbReference type="RefSeq" id="XP_033803279.1"/>
    </source>
</evidence>
<evidence type="ECO:0000256" key="5">
    <source>
        <dbReference type="ARBA" id="ARBA00022989"/>
    </source>
</evidence>
<dbReference type="Pfam" id="PF03137">
    <property type="entry name" value="OATP"/>
    <property type="match status" value="2"/>
</dbReference>
<dbReference type="InterPro" id="IPR002350">
    <property type="entry name" value="Kazal_dom"/>
</dbReference>
<dbReference type="SUPFAM" id="SSF103473">
    <property type="entry name" value="MFS general substrate transporter"/>
    <property type="match status" value="1"/>
</dbReference>
<dbReference type="GO" id="GO:0006811">
    <property type="term" value="P:monoatomic ion transport"/>
    <property type="evidence" value="ECO:0007669"/>
    <property type="project" value="UniProtKB-KW"/>
</dbReference>
<gene>
    <name evidence="12 13" type="primary">SLCO2B1</name>
</gene>
<dbReference type="SUPFAM" id="SSF100895">
    <property type="entry name" value="Kazal-type serine protease inhibitors"/>
    <property type="match status" value="1"/>
</dbReference>
<evidence type="ECO:0000256" key="8">
    <source>
        <dbReference type="RuleBase" id="RU362056"/>
    </source>
</evidence>
<dbReference type="RefSeq" id="XP_033803278.1">
    <property type="nucleotide sequence ID" value="XM_033947387.1"/>
</dbReference>
<dbReference type="GO" id="GO:0043252">
    <property type="term" value="P:sodium-independent organic anion transport"/>
    <property type="evidence" value="ECO:0007669"/>
    <property type="project" value="TreeGrafter"/>
</dbReference>
<dbReference type="RefSeq" id="XP_033803279.1">
    <property type="nucleotide sequence ID" value="XM_033947388.1"/>
</dbReference>
<comment type="subcellular location">
    <subcellularLocation>
        <location evidence="1 8">Cell membrane</location>
        <topology evidence="1 8">Multi-pass membrane protein</topology>
    </subcellularLocation>
</comment>
<dbReference type="OrthoDB" id="5062115at2759"/>
<dbReference type="Pfam" id="PF07648">
    <property type="entry name" value="Kazal_2"/>
    <property type="match status" value="1"/>
</dbReference>
<dbReference type="GO" id="GO:0015347">
    <property type="term" value="F:sodium-independent organic anion transmembrane transporter activity"/>
    <property type="evidence" value="ECO:0007669"/>
    <property type="project" value="TreeGrafter"/>
</dbReference>
<evidence type="ECO:0000259" key="10">
    <source>
        <dbReference type="PROSITE" id="PS51465"/>
    </source>
</evidence>
<feature type="transmembrane region" description="Helical" evidence="8">
    <location>
        <begin position="632"/>
        <end position="658"/>
    </location>
</feature>
<dbReference type="InterPro" id="IPR004156">
    <property type="entry name" value="OATP"/>
</dbReference>
<feature type="transmembrane region" description="Helical" evidence="8">
    <location>
        <begin position="474"/>
        <end position="498"/>
    </location>
</feature>